<organism evidence="1 2">
    <name type="scientific">Pantoea rodasii</name>
    <dbReference type="NCBI Taxonomy" id="1076549"/>
    <lineage>
        <taxon>Bacteria</taxon>
        <taxon>Pseudomonadati</taxon>
        <taxon>Pseudomonadota</taxon>
        <taxon>Gammaproteobacteria</taxon>
        <taxon>Enterobacterales</taxon>
        <taxon>Erwiniaceae</taxon>
        <taxon>Pantoea</taxon>
    </lineage>
</organism>
<dbReference type="EMBL" id="PIQI01000003">
    <property type="protein sequence ID" value="PJZ07503.1"/>
    <property type="molecule type" value="Genomic_DNA"/>
</dbReference>
<reference evidence="1 2" key="1">
    <citation type="submission" date="2017-11" db="EMBL/GenBank/DDBJ databases">
        <title>The genome sequence of Pantoea rodasii DSM 26611.</title>
        <authorList>
            <person name="Gao J."/>
            <person name="Mao X."/>
            <person name="Sun J."/>
        </authorList>
    </citation>
    <scope>NUCLEOTIDE SEQUENCE [LARGE SCALE GENOMIC DNA]</scope>
    <source>
        <strain evidence="1 2">DSM 26611</strain>
    </source>
</reference>
<protein>
    <submittedName>
        <fullName evidence="1">Uncharacterized protein</fullName>
    </submittedName>
</protein>
<dbReference type="RefSeq" id="WP_100700128.1">
    <property type="nucleotide sequence ID" value="NZ_MLFP01000006.1"/>
</dbReference>
<gene>
    <name evidence="1" type="ORF">PRCB_02265</name>
</gene>
<dbReference type="AlphaFoldDB" id="A0A2M9WIX7"/>
<evidence type="ECO:0000313" key="1">
    <source>
        <dbReference type="EMBL" id="PJZ07503.1"/>
    </source>
</evidence>
<accession>A0A2M9WIX7</accession>
<dbReference type="OrthoDB" id="9135240at2"/>
<proteinExistence type="predicted"/>
<comment type="caution">
    <text evidence="1">The sequence shown here is derived from an EMBL/GenBank/DDBJ whole genome shotgun (WGS) entry which is preliminary data.</text>
</comment>
<evidence type="ECO:0000313" key="2">
    <source>
        <dbReference type="Proteomes" id="UP000232062"/>
    </source>
</evidence>
<keyword evidence="2" id="KW-1185">Reference proteome</keyword>
<dbReference type="Proteomes" id="UP000232062">
    <property type="component" value="Unassembled WGS sequence"/>
</dbReference>
<sequence length="283" mass="33165">MITFNPSIGLKEYIKDELKKYGHKYNDNLSWEDNLLVVYSFQRKIPDDKPRVVIELPRIKVPIHLLKGYEKLKEKITKGLSLRGHLSKNTSKFKFHDLLLNYWNIHHFHLSVEKDSNGYFERTGYILFAVVYDNAIIFIDVLNHPTAQNDGWSNVDLIEKIHKYVPDVISKFKSSQVSGLTLTSMQRMTLHKKHANYAMKLSDETTYHFMGVMASGDSFFDTHKLMHLKITIDRFKVYIENEEEKIKIALKESEKNIELTLSIDNNKPFVYSPLHKTIINFIN</sequence>
<name>A0A2M9WIX7_9GAMM</name>